<reference evidence="9 10" key="1">
    <citation type="submission" date="2016-06" db="EMBL/GenBank/DDBJ databases">
        <title>Three novel species with peptidoglycan cell walls form the new genus Lacunisphaera gen. nov. in the family Opitutaceae of the verrucomicrobial subdivision 4.</title>
        <authorList>
            <person name="Rast P."/>
            <person name="Gloeckner I."/>
            <person name="Jogler M."/>
            <person name="Boedeker C."/>
            <person name="Jeske O."/>
            <person name="Wiegand S."/>
            <person name="Reinhardt R."/>
            <person name="Schumann P."/>
            <person name="Rohde M."/>
            <person name="Spring S."/>
            <person name="Gloeckner F.O."/>
            <person name="Jogler C."/>
        </authorList>
    </citation>
    <scope>NUCLEOTIDE SEQUENCE [LARGE SCALE GENOMIC DNA]</scope>
    <source>
        <strain evidence="9 10">IG16b</strain>
    </source>
</reference>
<evidence type="ECO:0000256" key="2">
    <source>
        <dbReference type="ARBA" id="ARBA00009025"/>
    </source>
</evidence>
<feature type="transmembrane region" description="Helical" evidence="7">
    <location>
        <begin position="235"/>
        <end position="255"/>
    </location>
</feature>
<evidence type="ECO:0000256" key="6">
    <source>
        <dbReference type="RuleBase" id="RU000320"/>
    </source>
</evidence>
<feature type="transmembrane region" description="Helical" evidence="7">
    <location>
        <begin position="110"/>
        <end position="141"/>
    </location>
</feature>
<dbReference type="EC" id="1.6.5.11" evidence="9"/>
<feature type="transmembrane region" description="Helical" evidence="7">
    <location>
        <begin position="275"/>
        <end position="293"/>
    </location>
</feature>
<dbReference type="STRING" id="1838286.Verru16b_01863"/>
<feature type="transmembrane region" description="Helical" evidence="7">
    <location>
        <begin position="28"/>
        <end position="52"/>
    </location>
</feature>
<dbReference type="InterPro" id="IPR010227">
    <property type="entry name" value="NADH_Q_OxRdtase_chainM/4"/>
</dbReference>
<evidence type="ECO:0000313" key="9">
    <source>
        <dbReference type="EMBL" id="AOS44794.1"/>
    </source>
</evidence>
<dbReference type="InterPro" id="IPR001750">
    <property type="entry name" value="ND/Mrp_TM"/>
</dbReference>
<dbReference type="PANTHER" id="PTHR43507:SF4">
    <property type="entry name" value="PROTON-TRANSLOCATING NADH-QUINONE OXIDOREDUCTASE, CHAIN M"/>
    <property type="match status" value="1"/>
</dbReference>
<dbReference type="GO" id="GO:0003954">
    <property type="term" value="F:NADH dehydrogenase activity"/>
    <property type="evidence" value="ECO:0007669"/>
    <property type="project" value="TreeGrafter"/>
</dbReference>
<dbReference type="GO" id="GO:0015990">
    <property type="term" value="P:electron transport coupled proton transport"/>
    <property type="evidence" value="ECO:0007669"/>
    <property type="project" value="TreeGrafter"/>
</dbReference>
<keyword evidence="9" id="KW-0560">Oxidoreductase</keyword>
<comment type="similarity">
    <text evidence="2">Belongs to the complex I subunit 4 family.</text>
</comment>
<keyword evidence="4 7" id="KW-1133">Transmembrane helix</keyword>
<keyword evidence="3 6" id="KW-0812">Transmembrane</keyword>
<dbReference type="RefSeq" id="WP_069962013.1">
    <property type="nucleotide sequence ID" value="NZ_CP016094.1"/>
</dbReference>
<feature type="transmembrane region" description="Helical" evidence="7">
    <location>
        <begin position="300"/>
        <end position="319"/>
    </location>
</feature>
<organism evidence="9 10">
    <name type="scientific">Lacunisphaera limnophila</name>
    <dbReference type="NCBI Taxonomy" id="1838286"/>
    <lineage>
        <taxon>Bacteria</taxon>
        <taxon>Pseudomonadati</taxon>
        <taxon>Verrucomicrobiota</taxon>
        <taxon>Opitutia</taxon>
        <taxon>Opitutales</taxon>
        <taxon>Opitutaceae</taxon>
        <taxon>Lacunisphaera</taxon>
    </lineage>
</organism>
<comment type="subcellular location">
    <subcellularLocation>
        <location evidence="1">Endomembrane system</location>
        <topology evidence="1">Multi-pass membrane protein</topology>
    </subcellularLocation>
    <subcellularLocation>
        <location evidence="6">Membrane</location>
        <topology evidence="6">Multi-pass membrane protein</topology>
    </subcellularLocation>
</comment>
<accession>A0A1D8AV67</accession>
<feature type="transmembrane region" description="Helical" evidence="7">
    <location>
        <begin position="409"/>
        <end position="429"/>
    </location>
</feature>
<feature type="transmembrane region" description="Helical" evidence="7">
    <location>
        <begin position="162"/>
        <end position="183"/>
    </location>
</feature>
<dbReference type="EMBL" id="CP016094">
    <property type="protein sequence ID" value="AOS44794.1"/>
    <property type="molecule type" value="Genomic_DNA"/>
</dbReference>
<feature type="transmembrane region" description="Helical" evidence="7">
    <location>
        <begin position="331"/>
        <end position="350"/>
    </location>
</feature>
<dbReference type="GO" id="GO:0016020">
    <property type="term" value="C:membrane"/>
    <property type="evidence" value="ECO:0007669"/>
    <property type="project" value="UniProtKB-SubCell"/>
</dbReference>
<dbReference type="OrthoDB" id="9807568at2"/>
<evidence type="ECO:0000256" key="7">
    <source>
        <dbReference type="SAM" id="Phobius"/>
    </source>
</evidence>
<dbReference type="Pfam" id="PF00361">
    <property type="entry name" value="Proton_antipo_M"/>
    <property type="match status" value="1"/>
</dbReference>
<dbReference type="PANTHER" id="PTHR43507">
    <property type="entry name" value="NADH-UBIQUINONE OXIDOREDUCTASE CHAIN 4"/>
    <property type="match status" value="1"/>
</dbReference>
<feature type="domain" description="NADH:quinone oxidoreductase/Mrp antiporter transmembrane" evidence="8">
    <location>
        <begin position="127"/>
        <end position="416"/>
    </location>
</feature>
<keyword evidence="5 7" id="KW-0472">Membrane</keyword>
<dbReference type="GO" id="GO:0042773">
    <property type="term" value="P:ATP synthesis coupled electron transport"/>
    <property type="evidence" value="ECO:0007669"/>
    <property type="project" value="InterPro"/>
</dbReference>
<protein>
    <submittedName>
        <fullName evidence="9">NADH-quinone oxidoreductase subunit M</fullName>
        <ecNumber evidence="9">1.6.5.11</ecNumber>
    </submittedName>
</protein>
<evidence type="ECO:0000313" key="10">
    <source>
        <dbReference type="Proteomes" id="UP000095228"/>
    </source>
</evidence>
<dbReference type="PRINTS" id="PR01437">
    <property type="entry name" value="NUOXDRDTASE4"/>
</dbReference>
<evidence type="ECO:0000256" key="5">
    <source>
        <dbReference type="ARBA" id="ARBA00023136"/>
    </source>
</evidence>
<dbReference type="GO" id="GO:0048039">
    <property type="term" value="F:ubiquinone binding"/>
    <property type="evidence" value="ECO:0007669"/>
    <property type="project" value="TreeGrafter"/>
</dbReference>
<dbReference type="KEGG" id="obg:Verru16b_01863"/>
<dbReference type="AlphaFoldDB" id="A0A1D8AV67"/>
<gene>
    <name evidence="9" type="primary">nuoM</name>
    <name evidence="9" type="ORF">Verru16b_01863</name>
</gene>
<feature type="transmembrane region" description="Helical" evidence="7">
    <location>
        <begin position="203"/>
        <end position="223"/>
    </location>
</feature>
<feature type="transmembrane region" description="Helical" evidence="7">
    <location>
        <begin position="371"/>
        <end position="389"/>
    </location>
</feature>
<dbReference type="InterPro" id="IPR003918">
    <property type="entry name" value="NADH_UbQ_OxRdtase"/>
</dbReference>
<evidence type="ECO:0000256" key="1">
    <source>
        <dbReference type="ARBA" id="ARBA00004127"/>
    </source>
</evidence>
<feature type="transmembrane region" description="Helical" evidence="7">
    <location>
        <begin position="73"/>
        <end position="98"/>
    </location>
</feature>
<dbReference type="GO" id="GO:0012505">
    <property type="term" value="C:endomembrane system"/>
    <property type="evidence" value="ECO:0007669"/>
    <property type="project" value="UniProtKB-SubCell"/>
</dbReference>
<dbReference type="NCBIfam" id="TIGR01972">
    <property type="entry name" value="NDH_I_M"/>
    <property type="match status" value="1"/>
</dbReference>
<sequence length="499" mass="52228">MNALPCTIYVSFAGAALALVAGTRSAGAARIVALLTALTAWGITLVAAARFVPVTALQTLVNVPWIPEFGINYHLAADGISLTLLVLTGLATTAGVLFSWNINHRTGEFFALYLALIGGVYGVFLSADAFVLFVFYEIAIVPKYFLIANWGSTNREYGAMKLVLYSFAGSALVLAGMLWAYAAGRATGFGFPELIAATGHLDLASQTGIFALVFLGFATLAGMFPLHTWAPTGHVAAPTGASMLLAGVVMKLGAYGCLRVALPLSPDAFLLLQPAIAWLAIIGILYAGLVALVQDDFKFVIGYSSVSHMGFVMLGLAAANPAALSGAVFQMFSHGVIAGLLFAVVGRMVYERTHTRQLAALRALPLHRLMPFAAVVFVLAGLASMGLPGFSGFPAELTILIGTWQTNPIWAVAAASGVLIAAAFTLRAIQVSFFGRTGPDLCVTPVDPLPPITWPEKAGALLLLGATIYLGLSPDTLLDWIRPALQSPAFHAILTGGAS</sequence>
<name>A0A1D8AV67_9BACT</name>
<dbReference type="GO" id="GO:0008137">
    <property type="term" value="F:NADH dehydrogenase (ubiquinone) activity"/>
    <property type="evidence" value="ECO:0007669"/>
    <property type="project" value="InterPro"/>
</dbReference>
<dbReference type="PATRIC" id="fig|1838286.3.peg.1875"/>
<evidence type="ECO:0000256" key="3">
    <source>
        <dbReference type="ARBA" id="ARBA00022692"/>
    </source>
</evidence>
<evidence type="ECO:0000256" key="4">
    <source>
        <dbReference type="ARBA" id="ARBA00022989"/>
    </source>
</evidence>
<evidence type="ECO:0000259" key="8">
    <source>
        <dbReference type="Pfam" id="PF00361"/>
    </source>
</evidence>
<dbReference type="Proteomes" id="UP000095228">
    <property type="component" value="Chromosome"/>
</dbReference>
<keyword evidence="10" id="KW-1185">Reference proteome</keyword>
<proteinExistence type="inferred from homology"/>